<evidence type="ECO:0000256" key="6">
    <source>
        <dbReference type="ARBA" id="ARBA00050768"/>
    </source>
</evidence>
<dbReference type="FunFam" id="1.20.1280.290:FF:000009">
    <property type="entry name" value="PQ loop repeat family protein"/>
    <property type="match status" value="1"/>
</dbReference>
<keyword evidence="8" id="KW-0413">Isomerase</keyword>
<dbReference type="GO" id="GO:0000329">
    <property type="term" value="C:fungal-type vacuole membrane"/>
    <property type="evidence" value="ECO:0007669"/>
    <property type="project" value="TreeGrafter"/>
</dbReference>
<dbReference type="PANTHER" id="PTHR16201">
    <property type="entry name" value="SEVEN TRANSMEMBRANE PROTEIN 1-RELATED"/>
    <property type="match status" value="1"/>
</dbReference>
<feature type="transmembrane region" description="Helical" evidence="7">
    <location>
        <begin position="65"/>
        <end position="86"/>
    </location>
</feature>
<comment type="similarity">
    <text evidence="5">Belongs to the laat-1 family.</text>
</comment>
<evidence type="ECO:0000256" key="4">
    <source>
        <dbReference type="ARBA" id="ARBA00023136"/>
    </source>
</evidence>
<dbReference type="InterPro" id="IPR006603">
    <property type="entry name" value="PQ-loop_rpt"/>
</dbReference>
<dbReference type="GO" id="GO:0003756">
    <property type="term" value="F:protein disulfide isomerase activity"/>
    <property type="evidence" value="ECO:0007669"/>
    <property type="project" value="UniProtKB-EC"/>
</dbReference>
<evidence type="ECO:0000256" key="3">
    <source>
        <dbReference type="ARBA" id="ARBA00022989"/>
    </source>
</evidence>
<comment type="catalytic activity">
    <reaction evidence="6">
        <text>L-histidine(out) + L-arginine(in) = L-histidine(in) + L-arginine(out)</text>
        <dbReference type="Rhea" id="RHEA:71063"/>
        <dbReference type="ChEBI" id="CHEBI:32682"/>
        <dbReference type="ChEBI" id="CHEBI:57595"/>
    </reaction>
</comment>
<evidence type="ECO:0000256" key="7">
    <source>
        <dbReference type="SAM" id="Phobius"/>
    </source>
</evidence>
<dbReference type="InterPro" id="IPR051415">
    <property type="entry name" value="LAAT-1"/>
</dbReference>
<dbReference type="GO" id="GO:0015174">
    <property type="term" value="F:basic amino acid transmembrane transporter activity"/>
    <property type="evidence" value="ECO:0007669"/>
    <property type="project" value="TreeGrafter"/>
</dbReference>
<evidence type="ECO:0000256" key="2">
    <source>
        <dbReference type="ARBA" id="ARBA00022692"/>
    </source>
</evidence>
<proteinExistence type="inferred from homology"/>
<feature type="transmembrane region" description="Helical" evidence="7">
    <location>
        <begin position="171"/>
        <end position="194"/>
    </location>
</feature>
<dbReference type="PANTHER" id="PTHR16201:SF34">
    <property type="entry name" value="LYSOSOMAL AMINO ACID TRANSPORTER 1"/>
    <property type="match status" value="1"/>
</dbReference>
<evidence type="ECO:0000313" key="8">
    <source>
        <dbReference type="EMBL" id="KAK4518489.1"/>
    </source>
</evidence>
<keyword evidence="3 7" id="KW-1133">Transmembrane helix</keyword>
<dbReference type="EC" id="5.3.4.1" evidence="8"/>
<feature type="transmembrane region" description="Helical" evidence="7">
    <location>
        <begin position="288"/>
        <end position="309"/>
    </location>
</feature>
<dbReference type="AlphaFoldDB" id="A0AAN7DKY9"/>
<gene>
    <name evidence="8" type="primary">PDI1_2</name>
    <name evidence="8" type="ORF">ATC70_008707</name>
</gene>
<dbReference type="EMBL" id="JASEJX010000012">
    <property type="protein sequence ID" value="KAK4518489.1"/>
    <property type="molecule type" value="Genomic_DNA"/>
</dbReference>
<feature type="transmembrane region" description="Helical" evidence="7">
    <location>
        <begin position="256"/>
        <end position="276"/>
    </location>
</feature>
<keyword evidence="4 7" id="KW-0472">Membrane</keyword>
<reference evidence="8 9" key="1">
    <citation type="submission" date="2022-11" db="EMBL/GenBank/DDBJ databases">
        <title>Mucor velutinosus strain NIH1002 WGS.</title>
        <authorList>
            <person name="Subramanian P."/>
            <person name="Mullikin J.C."/>
            <person name="Segre J.A."/>
            <person name="Zelazny A.M."/>
        </authorList>
    </citation>
    <scope>NUCLEOTIDE SEQUENCE [LARGE SCALE GENOMIC DNA]</scope>
    <source>
        <strain evidence="8 9">NIH1002</strain>
    </source>
</reference>
<sequence length="341" mass="38168">MECIPHENAAPHIQWIYTLFRSCVYGYADAMSILFGYASIFCWLNAQVPQMLENYKLKSADGLSLYLLYFWLAGDLGNMFSCVLNHQLPFQTYLATYFVCTDLILLYQYFRYSSNKVELCTDKFSTPHDPSVEHADEEFVFPEEYACLELTKTAEDVNYGTMNSNSSRKTLFMGLLLFGCRFGFGSTTALLSTTANSRGSTAITTAAAAAAEEVLLQTPLTLGWMLAWVCTTFYIVSRVPQIHKNHKRHSTQGLSLALFSFAVGGNVTYALSIILHPGRTRESFMESLPYLSGSLGTLFLDAVIFGQFLSYRKNTAVDNTNAHMAVTRTSSLSRPLTFNSQ</sequence>
<evidence type="ECO:0000313" key="9">
    <source>
        <dbReference type="Proteomes" id="UP001304243"/>
    </source>
</evidence>
<keyword evidence="9" id="KW-1185">Reference proteome</keyword>
<feature type="transmembrane region" description="Helical" evidence="7">
    <location>
        <begin position="24"/>
        <end position="44"/>
    </location>
</feature>
<dbReference type="Gene3D" id="1.20.1280.290">
    <property type="match status" value="2"/>
</dbReference>
<comment type="subcellular location">
    <subcellularLocation>
        <location evidence="1">Membrane</location>
        <topology evidence="1">Multi-pass membrane protein</topology>
    </subcellularLocation>
</comment>
<dbReference type="GeneID" id="89952393"/>
<organism evidence="8 9">
    <name type="scientific">Mucor velutinosus</name>
    <dbReference type="NCBI Taxonomy" id="708070"/>
    <lineage>
        <taxon>Eukaryota</taxon>
        <taxon>Fungi</taxon>
        <taxon>Fungi incertae sedis</taxon>
        <taxon>Mucoromycota</taxon>
        <taxon>Mucoromycotina</taxon>
        <taxon>Mucoromycetes</taxon>
        <taxon>Mucorales</taxon>
        <taxon>Mucorineae</taxon>
        <taxon>Mucoraceae</taxon>
        <taxon>Mucor</taxon>
    </lineage>
</organism>
<feature type="transmembrane region" description="Helical" evidence="7">
    <location>
        <begin position="214"/>
        <end position="236"/>
    </location>
</feature>
<protein>
    <submittedName>
        <fullName evidence="8">Protein disulfide-isomerase</fullName>
        <ecNumber evidence="8">5.3.4.1</ecNumber>
    </submittedName>
</protein>
<dbReference type="SMART" id="SM00679">
    <property type="entry name" value="CTNS"/>
    <property type="match status" value="2"/>
</dbReference>
<dbReference type="GO" id="GO:0034488">
    <property type="term" value="P:basic amino acid transmembrane export from vacuole"/>
    <property type="evidence" value="ECO:0007669"/>
    <property type="project" value="TreeGrafter"/>
</dbReference>
<dbReference type="Proteomes" id="UP001304243">
    <property type="component" value="Unassembled WGS sequence"/>
</dbReference>
<evidence type="ECO:0000256" key="1">
    <source>
        <dbReference type="ARBA" id="ARBA00004141"/>
    </source>
</evidence>
<name>A0AAN7DKY9_9FUNG</name>
<dbReference type="Pfam" id="PF04193">
    <property type="entry name" value="PQ-loop"/>
    <property type="match status" value="2"/>
</dbReference>
<comment type="caution">
    <text evidence="8">The sequence shown here is derived from an EMBL/GenBank/DDBJ whole genome shotgun (WGS) entry which is preliminary data.</text>
</comment>
<accession>A0AAN7DKY9</accession>
<evidence type="ECO:0000256" key="5">
    <source>
        <dbReference type="ARBA" id="ARBA00038039"/>
    </source>
</evidence>
<dbReference type="RefSeq" id="XP_064685155.1">
    <property type="nucleotide sequence ID" value="XM_064827953.1"/>
</dbReference>
<keyword evidence="2 7" id="KW-0812">Transmembrane</keyword>